<gene>
    <name evidence="1" type="ORF">SMD44_00968</name>
</gene>
<dbReference type="OrthoDB" id="4335832at2"/>
<keyword evidence="2" id="KW-1185">Reference proteome</keyword>
<dbReference type="AlphaFoldDB" id="A0A1Z1W586"/>
<sequence length="107" mass="11425">MTPAEEITAAADRLGQLAEAAQKDLDCDDYWKSYNPETAWWDGLTNGMGGASGDLAGAMPPAAALELSRWLRSEARRLVATTHPGWQEAVSPHAHAVARAINGGQRP</sequence>
<dbReference type="Proteomes" id="UP000195880">
    <property type="component" value="Chromosome"/>
</dbReference>
<proteinExistence type="predicted"/>
<organism evidence="1 2">
    <name type="scientific">Streptomyces alboflavus</name>
    <dbReference type="NCBI Taxonomy" id="67267"/>
    <lineage>
        <taxon>Bacteria</taxon>
        <taxon>Bacillati</taxon>
        <taxon>Actinomycetota</taxon>
        <taxon>Actinomycetes</taxon>
        <taxon>Kitasatosporales</taxon>
        <taxon>Streptomycetaceae</taxon>
        <taxon>Streptomyces</taxon>
    </lineage>
</organism>
<dbReference type="RefSeq" id="WP_159399519.1">
    <property type="nucleotide sequence ID" value="NZ_CP021748.1"/>
</dbReference>
<dbReference type="KEGG" id="salf:SMD44_00968"/>
<dbReference type="EMBL" id="CP021748">
    <property type="protein sequence ID" value="ARX81570.1"/>
    <property type="molecule type" value="Genomic_DNA"/>
</dbReference>
<protein>
    <submittedName>
        <fullName evidence="1">Uncharacterized protein</fullName>
    </submittedName>
</protein>
<name>A0A1Z1W586_9ACTN</name>
<evidence type="ECO:0000313" key="2">
    <source>
        <dbReference type="Proteomes" id="UP000195880"/>
    </source>
</evidence>
<accession>A0A1Z1W586</accession>
<reference evidence="1 2" key="1">
    <citation type="submission" date="2017-05" db="EMBL/GenBank/DDBJ databases">
        <title>Streptomyces alboflavus Genome sequencing and assembly.</title>
        <authorList>
            <person name="Wang Y."/>
            <person name="Du B."/>
            <person name="Ding Y."/>
            <person name="Liu H."/>
            <person name="Hou Q."/>
            <person name="Liu K."/>
            <person name="Wang C."/>
            <person name="Yao L."/>
        </authorList>
    </citation>
    <scope>NUCLEOTIDE SEQUENCE [LARGE SCALE GENOMIC DNA]</scope>
    <source>
        <strain evidence="1 2">MDJK44</strain>
    </source>
</reference>
<evidence type="ECO:0000313" key="1">
    <source>
        <dbReference type="EMBL" id="ARX81570.1"/>
    </source>
</evidence>